<dbReference type="PANTHER" id="PTHR12035">
    <property type="entry name" value="SIALIC ACID BINDING IMMUNOGLOBULIN-LIKE LECTIN"/>
    <property type="match status" value="1"/>
</dbReference>
<evidence type="ECO:0000256" key="1">
    <source>
        <dbReference type="ARBA" id="ARBA00004167"/>
    </source>
</evidence>
<sequence length="298" mass="33367">MLALYQRARQSSWTQTESYYCKTLNSPNLSDQFTVRNSTLHIQLGLCDTMNCTVDYPLSANNKTMDSLWYITSTPNYDLKPYFSDDPVVGRTEKEGRYKVIGNLSIGDCSFRLDRARQIDDGKKLYLRVRGKSRKNKRINCLFSLEYFLVRTLPLSEKPTIMHSILYANRPVKFICTAPGKCKGLPIPIIRWSGSLSGIPTIENTTTYDDWSATYSSSYVIQGSLADNGKLLKCFVSLDDGDHEVSSTVTLNFIGLALTKALDVAAGVIDQDFRGNVAVLLVNHAETPYVVKPGDRIA</sequence>
<accession>A0A6P8SVI4</accession>
<dbReference type="AlphaFoldDB" id="A0A6P8SVI4"/>
<evidence type="ECO:0000256" key="3">
    <source>
        <dbReference type="ARBA" id="ARBA00022989"/>
    </source>
</evidence>
<dbReference type="Gene3D" id="2.70.40.10">
    <property type="match status" value="1"/>
</dbReference>
<name>A0A6P8SVI4_GEOSA</name>
<dbReference type="InterPro" id="IPR013783">
    <property type="entry name" value="Ig-like_fold"/>
</dbReference>
<protein>
    <submittedName>
        <fullName evidence="7">Sialic acid-binding Ig-like lectin 8</fullName>
    </submittedName>
</protein>
<dbReference type="InterPro" id="IPR036179">
    <property type="entry name" value="Ig-like_dom_sf"/>
</dbReference>
<dbReference type="PANTHER" id="PTHR12035:SF125">
    <property type="entry name" value="SIALIC ACID-BINDING IG-LIKE LECTIN 5"/>
    <property type="match status" value="1"/>
</dbReference>
<evidence type="ECO:0000313" key="6">
    <source>
        <dbReference type="Proteomes" id="UP000515159"/>
    </source>
</evidence>
<keyword evidence="2" id="KW-0812">Transmembrane</keyword>
<evidence type="ECO:0000313" key="7">
    <source>
        <dbReference type="RefSeq" id="XP_033818471.1"/>
    </source>
</evidence>
<dbReference type="InterPro" id="IPR007110">
    <property type="entry name" value="Ig-like_dom"/>
</dbReference>
<dbReference type="Pfam" id="PF00692">
    <property type="entry name" value="dUTPase"/>
    <property type="match status" value="1"/>
</dbReference>
<dbReference type="KEGG" id="gsh:117368835"/>
<keyword evidence="4" id="KW-0472">Membrane</keyword>
<keyword evidence="6" id="KW-1185">Reference proteome</keyword>
<dbReference type="GeneID" id="117368835"/>
<dbReference type="OrthoDB" id="5843397at2759"/>
<dbReference type="InterPro" id="IPR036157">
    <property type="entry name" value="dUTPase-like_sf"/>
</dbReference>
<dbReference type="InterPro" id="IPR051036">
    <property type="entry name" value="SIGLEC"/>
</dbReference>
<evidence type="ECO:0000256" key="4">
    <source>
        <dbReference type="ARBA" id="ARBA00023136"/>
    </source>
</evidence>
<dbReference type="GO" id="GO:0007155">
    <property type="term" value="P:cell adhesion"/>
    <property type="evidence" value="ECO:0007669"/>
    <property type="project" value="TreeGrafter"/>
</dbReference>
<reference evidence="7" key="1">
    <citation type="submission" date="2025-08" db="UniProtKB">
        <authorList>
            <consortium name="RefSeq"/>
        </authorList>
    </citation>
    <scope>IDENTIFICATION</scope>
</reference>
<organism evidence="6 7">
    <name type="scientific">Geotrypetes seraphini</name>
    <name type="common">Gaboon caecilian</name>
    <name type="synonym">Caecilia seraphini</name>
    <dbReference type="NCBI Taxonomy" id="260995"/>
    <lineage>
        <taxon>Eukaryota</taxon>
        <taxon>Metazoa</taxon>
        <taxon>Chordata</taxon>
        <taxon>Craniata</taxon>
        <taxon>Vertebrata</taxon>
        <taxon>Euteleostomi</taxon>
        <taxon>Amphibia</taxon>
        <taxon>Gymnophiona</taxon>
        <taxon>Geotrypetes</taxon>
    </lineage>
</organism>
<dbReference type="InterPro" id="IPR029054">
    <property type="entry name" value="dUTPase-like"/>
</dbReference>
<comment type="subcellular location">
    <subcellularLocation>
        <location evidence="1">Membrane</location>
        <topology evidence="1">Single-pass membrane protein</topology>
    </subcellularLocation>
</comment>
<proteinExistence type="predicted"/>
<evidence type="ECO:0000256" key="2">
    <source>
        <dbReference type="ARBA" id="ARBA00022692"/>
    </source>
</evidence>
<feature type="domain" description="Ig-like" evidence="5">
    <location>
        <begin position="159"/>
        <end position="250"/>
    </location>
</feature>
<dbReference type="PROSITE" id="PS50835">
    <property type="entry name" value="IG_LIKE"/>
    <property type="match status" value="1"/>
</dbReference>
<evidence type="ECO:0000259" key="5">
    <source>
        <dbReference type="PROSITE" id="PS50835"/>
    </source>
</evidence>
<dbReference type="RefSeq" id="XP_033818471.1">
    <property type="nucleotide sequence ID" value="XM_033962580.1"/>
</dbReference>
<dbReference type="SUPFAM" id="SSF48726">
    <property type="entry name" value="Immunoglobulin"/>
    <property type="match status" value="1"/>
</dbReference>
<dbReference type="Proteomes" id="UP000515159">
    <property type="component" value="Chromosome 11"/>
</dbReference>
<dbReference type="GO" id="GO:0005886">
    <property type="term" value="C:plasma membrane"/>
    <property type="evidence" value="ECO:0007669"/>
    <property type="project" value="TreeGrafter"/>
</dbReference>
<keyword evidence="3" id="KW-1133">Transmembrane helix</keyword>
<dbReference type="SUPFAM" id="SSF51283">
    <property type="entry name" value="dUTPase-like"/>
    <property type="match status" value="1"/>
</dbReference>
<gene>
    <name evidence="7" type="primary">LOC117368835</name>
</gene>
<dbReference type="GO" id="GO:0033691">
    <property type="term" value="F:sialic acid binding"/>
    <property type="evidence" value="ECO:0007669"/>
    <property type="project" value="TreeGrafter"/>
</dbReference>
<dbReference type="InParanoid" id="A0A6P8SVI4"/>
<dbReference type="Gene3D" id="2.60.40.10">
    <property type="entry name" value="Immunoglobulins"/>
    <property type="match status" value="2"/>
</dbReference>